<evidence type="ECO:0000256" key="4">
    <source>
        <dbReference type="ARBA" id="ARBA00023136"/>
    </source>
</evidence>
<keyword evidence="2 5" id="KW-0812">Transmembrane</keyword>
<dbReference type="Pfam" id="PF09851">
    <property type="entry name" value="SHOCT"/>
    <property type="match status" value="1"/>
</dbReference>
<keyword evidence="4 5" id="KW-0472">Membrane</keyword>
<dbReference type="Pfam" id="PF05128">
    <property type="entry name" value="DUF697"/>
    <property type="match status" value="1"/>
</dbReference>
<proteinExistence type="predicted"/>
<dbReference type="InterPro" id="IPR018649">
    <property type="entry name" value="SHOCT"/>
</dbReference>
<evidence type="ECO:0000256" key="2">
    <source>
        <dbReference type="ARBA" id="ARBA00022692"/>
    </source>
</evidence>
<evidence type="ECO:0000256" key="5">
    <source>
        <dbReference type="SAM" id="Phobius"/>
    </source>
</evidence>
<keyword evidence="3 5" id="KW-1133">Transmembrane helix</keyword>
<dbReference type="AlphaFoldDB" id="A0A081BPL4"/>
<feature type="domain" description="SHOCT" evidence="6">
    <location>
        <begin position="159"/>
        <end position="185"/>
    </location>
</feature>
<organism evidence="7">
    <name type="scientific">Candidatus Moduliflexus flocculans</name>
    <dbReference type="NCBI Taxonomy" id="1499966"/>
    <lineage>
        <taxon>Bacteria</taxon>
        <taxon>Candidatus Moduliflexota</taxon>
        <taxon>Candidatus Moduliflexia</taxon>
        <taxon>Candidatus Moduliflexales</taxon>
        <taxon>Candidatus Moduliflexaceae</taxon>
    </lineage>
</organism>
<evidence type="ECO:0000256" key="3">
    <source>
        <dbReference type="ARBA" id="ARBA00022989"/>
    </source>
</evidence>
<gene>
    <name evidence="7" type="ORF">U14_03581</name>
</gene>
<evidence type="ECO:0000313" key="8">
    <source>
        <dbReference type="Proteomes" id="UP000030700"/>
    </source>
</evidence>
<dbReference type="InterPro" id="IPR021147">
    <property type="entry name" value="DUF697"/>
</dbReference>
<dbReference type="GO" id="GO:0016020">
    <property type="term" value="C:membrane"/>
    <property type="evidence" value="ECO:0007669"/>
    <property type="project" value="UniProtKB-SubCell"/>
</dbReference>
<comment type="subcellular location">
    <subcellularLocation>
        <location evidence="1">Membrane</location>
        <topology evidence="1">Multi-pass membrane protein</topology>
    </subcellularLocation>
</comment>
<evidence type="ECO:0000256" key="1">
    <source>
        <dbReference type="ARBA" id="ARBA00004141"/>
    </source>
</evidence>
<dbReference type="STRING" id="1499966.U14_03581"/>
<sequence length="188" mass="20711">MSDQQEMAEHIIKEHVLWSLGAGLVPIPVLDVLAVSAIQLDMLKQISRVYEMNYSESSGKAMLSAVTGSTFARIGASMIKAIPGVGTILGSVSMPILSGASTYAIGKAVCMHFETGGDFFNINFDSMKKAYEDFMGKGKEVAQSLQKRQKNSSQDTIKRLEELMQLKEKGLITEEEFERKKQELLAQL</sequence>
<dbReference type="HOGENOM" id="CLU_076562_1_0_0"/>
<protein>
    <submittedName>
        <fullName evidence="7">Uncharacterized protein/domain associated with GTPase-like protein</fullName>
    </submittedName>
</protein>
<feature type="transmembrane region" description="Helical" evidence="5">
    <location>
        <begin position="16"/>
        <end position="38"/>
    </location>
</feature>
<evidence type="ECO:0000259" key="6">
    <source>
        <dbReference type="Pfam" id="PF09851"/>
    </source>
</evidence>
<evidence type="ECO:0000313" key="7">
    <source>
        <dbReference type="EMBL" id="GAK52330.1"/>
    </source>
</evidence>
<dbReference type="EMBL" id="DF820458">
    <property type="protein sequence ID" value="GAK52330.1"/>
    <property type="molecule type" value="Genomic_DNA"/>
</dbReference>
<dbReference type="Proteomes" id="UP000030700">
    <property type="component" value="Unassembled WGS sequence"/>
</dbReference>
<reference evidence="7" key="1">
    <citation type="journal article" date="2015" name="PeerJ">
        <title>First genomic representation of candidate bacterial phylum KSB3 points to enhanced environmental sensing as a trigger of wastewater bulking.</title>
        <authorList>
            <person name="Sekiguchi Y."/>
            <person name="Ohashi A."/>
            <person name="Parks D.H."/>
            <person name="Yamauchi T."/>
            <person name="Tyson G.W."/>
            <person name="Hugenholtz P."/>
        </authorList>
    </citation>
    <scope>NUCLEOTIDE SEQUENCE [LARGE SCALE GENOMIC DNA]</scope>
</reference>
<accession>A0A081BPL4</accession>
<keyword evidence="8" id="KW-1185">Reference proteome</keyword>
<name>A0A081BPL4_9BACT</name>